<name>A0A1W6DYX5_9CAUD</name>
<dbReference type="GO" id="GO:0030337">
    <property type="term" value="F:DNA polymerase processivity factor activity"/>
    <property type="evidence" value="ECO:0007669"/>
    <property type="project" value="UniProtKB-UniRule"/>
</dbReference>
<reference evidence="2 3" key="1">
    <citation type="submission" date="2017-04" db="EMBL/GenBank/DDBJ databases">
        <title>Complete genome sequence and characterization of temperature-dependent bacteriophage phiA8-29 infecting Aeromonas.</title>
        <authorList>
            <person name="He Y."/>
            <person name="Yang H."/>
        </authorList>
    </citation>
    <scope>NUCLEOTIDE SEQUENCE [LARGE SCALE GENOMIC DNA]</scope>
</reference>
<evidence type="ECO:0000313" key="2">
    <source>
        <dbReference type="EMBL" id="ARK07992.1"/>
    </source>
</evidence>
<comment type="similarity">
    <text evidence="1">Belongs to the Tevenvirinae sliding clamp family.</text>
</comment>
<sequence>MSSQLNFSKRTFALLNNFAKINPAICLEQGKQLRTADSGGSILAVAQIDEEIPSKFPISDLSSFLSILGLEAFKECTLTMDDKKIDLQGKQTTMTFFAGAESLVELPPGEVELEPGEIKAVIPEGTFKDFKSACRFLKHEFCRISNRGGRVYLTALSPDTDTSTVYEVELGSTDQADSMVTLKVDNLKMEAGDYKLEAVAGQYARFTTMDDRVYYLIGAEIE</sequence>
<organism evidence="2 3">
    <name type="scientific">Aeromonas phage phiA8-29</name>
    <dbReference type="NCBI Taxonomy" id="1978922"/>
    <lineage>
        <taxon>Viruses</taxon>
        <taxon>Duplodnaviria</taxon>
        <taxon>Heunggongvirae</taxon>
        <taxon>Uroviricota</taxon>
        <taxon>Caudoviricetes</taxon>
        <taxon>Pantevenvirales</taxon>
        <taxon>Ackermannviridae</taxon>
        <taxon>Tedavirus</taxon>
        <taxon>Tedavirus A829</taxon>
    </lineage>
</organism>
<dbReference type="GO" id="GO:0006260">
    <property type="term" value="P:DNA replication"/>
    <property type="evidence" value="ECO:0007669"/>
    <property type="project" value="UniProtKB-KW"/>
</dbReference>
<dbReference type="Proteomes" id="UP000221506">
    <property type="component" value="Segment"/>
</dbReference>
<dbReference type="HAMAP" id="MF_04161">
    <property type="entry name" value="Sliding_clamp_T4"/>
    <property type="match status" value="1"/>
</dbReference>
<evidence type="ECO:0000313" key="3">
    <source>
        <dbReference type="Proteomes" id="UP000221506"/>
    </source>
</evidence>
<dbReference type="Gene3D" id="3.70.10.10">
    <property type="match status" value="1"/>
</dbReference>
<keyword evidence="1" id="KW-1194">Viral DNA replication</keyword>
<evidence type="ECO:0000256" key="1">
    <source>
        <dbReference type="HAMAP-Rule" id="MF_04161"/>
    </source>
</evidence>
<keyword evidence="3" id="KW-1185">Reference proteome</keyword>
<gene>
    <name evidence="2" type="ORF">phiA829_172</name>
</gene>
<dbReference type="GO" id="GO:0019083">
    <property type="term" value="P:viral transcription"/>
    <property type="evidence" value="ECO:0007669"/>
    <property type="project" value="UniProtKB-UniRule"/>
</dbReference>
<dbReference type="SUPFAM" id="SSF55979">
    <property type="entry name" value="DNA clamp"/>
    <property type="match status" value="2"/>
</dbReference>
<protein>
    <recommendedName>
        <fullName evidence="1">Sliding clamp</fullName>
    </recommendedName>
    <alternativeName>
        <fullName evidence="1">DNA polymerase accessory protein Gp45</fullName>
    </alternativeName>
    <alternativeName>
        <fullName evidence="1">DNA polymerase clamp</fullName>
    </alternativeName>
</protein>
<comment type="function">
    <text evidence="1">Sliding clamp that encircles the genomic DNA and links the DNA polymerase to the template to control the processivity of DNA synthesis. Responsible for tethering the catalytic subunit of DNA polymerase to DNA during high-speed replication. Interaction with the sliding-clamp-loader opens the sliding clamp so that it can be loaded around the DNA template. During transcription, encircles the DNA and tethers host RNA polymerase (RNAP) to it.</text>
</comment>
<keyword evidence="1" id="KW-1195">Viral transcription</keyword>
<dbReference type="InterPro" id="IPR046938">
    <property type="entry name" value="DNA_clamp_sf"/>
</dbReference>
<dbReference type="GO" id="GO:0039693">
    <property type="term" value="P:viral DNA genome replication"/>
    <property type="evidence" value="ECO:0007669"/>
    <property type="project" value="UniProtKB-UniRule"/>
</dbReference>
<accession>A0A1W6DYX5</accession>
<dbReference type="EMBL" id="KY914485">
    <property type="protein sequence ID" value="ARK07992.1"/>
    <property type="molecule type" value="Genomic_DNA"/>
</dbReference>
<proteinExistence type="inferred from homology"/>
<comment type="subunit">
    <text evidence="1">Homotrimer. Interacts with the viral DNA polymerase; this interaction constitutes the polymerase holoenzyme. Interacts with the sliding-clamp-loader; this interaction allows the sliding-clamp-loader to open the sliding clamp. Interacts with the viral DNA ligase. Part of the replicase complex that includes the DNA polymerase, the polymerase clamp, the clamp loader complex, the single-stranded DNA binding protein, the primase, the helicase and the helicase assembly factor. Interacts with the viral RNA polymerase (RNAP). Part of the transcription activation complex containing host RNAP, the viral RNA polymerase sigma-like factor, the late transcription coactivator, and the sliding clamp.</text>
</comment>
<keyword evidence="1" id="KW-0235">DNA replication</keyword>
<dbReference type="InterPro" id="IPR046389">
    <property type="entry name" value="Sliding_clamp_T4"/>
</dbReference>